<gene>
    <name evidence="8" type="ORF">BCR44DRAFT_29750</name>
</gene>
<feature type="compositionally biased region" description="Acidic residues" evidence="6">
    <location>
        <begin position="323"/>
        <end position="359"/>
    </location>
</feature>
<feature type="domain" description="RRM" evidence="7">
    <location>
        <begin position="206"/>
        <end position="285"/>
    </location>
</feature>
<organism evidence="8 9">
    <name type="scientific">Catenaria anguillulae PL171</name>
    <dbReference type="NCBI Taxonomy" id="765915"/>
    <lineage>
        <taxon>Eukaryota</taxon>
        <taxon>Fungi</taxon>
        <taxon>Fungi incertae sedis</taxon>
        <taxon>Blastocladiomycota</taxon>
        <taxon>Blastocladiomycetes</taxon>
        <taxon>Blastocladiales</taxon>
        <taxon>Catenariaceae</taxon>
        <taxon>Catenaria</taxon>
    </lineage>
</organism>
<feature type="compositionally biased region" description="Basic and acidic residues" evidence="6">
    <location>
        <begin position="112"/>
        <end position="122"/>
    </location>
</feature>
<dbReference type="InterPro" id="IPR012677">
    <property type="entry name" value="Nucleotide-bd_a/b_plait_sf"/>
</dbReference>
<name>A0A1Y2HPL3_9FUNG</name>
<feature type="compositionally biased region" description="Gly residues" evidence="6">
    <location>
        <begin position="844"/>
        <end position="894"/>
    </location>
</feature>
<comment type="caution">
    <text evidence="8">The sequence shown here is derived from an EMBL/GenBank/DDBJ whole genome shotgun (WGS) entry which is preliminary data.</text>
</comment>
<feature type="region of interest" description="Disordered" evidence="6">
    <location>
        <begin position="1"/>
        <end position="31"/>
    </location>
</feature>
<dbReference type="InterPro" id="IPR051945">
    <property type="entry name" value="RRM_MRD1_RNA_proc_ribogen"/>
</dbReference>
<feature type="compositionally biased region" description="Polar residues" evidence="6">
    <location>
        <begin position="157"/>
        <end position="175"/>
    </location>
</feature>
<feature type="compositionally biased region" description="Basic and acidic residues" evidence="6">
    <location>
        <begin position="699"/>
        <end position="708"/>
    </location>
</feature>
<keyword evidence="9" id="KW-1185">Reference proteome</keyword>
<comment type="subcellular location">
    <subcellularLocation>
        <location evidence="1">Nucleus</location>
    </subcellularLocation>
</comment>
<feature type="compositionally biased region" description="Low complexity" evidence="6">
    <location>
        <begin position="895"/>
        <end position="904"/>
    </location>
</feature>
<feature type="region of interest" description="Disordered" evidence="6">
    <location>
        <begin position="690"/>
        <end position="791"/>
    </location>
</feature>
<feature type="compositionally biased region" description="Acidic residues" evidence="6">
    <location>
        <begin position="768"/>
        <end position="779"/>
    </location>
</feature>
<evidence type="ECO:0000313" key="9">
    <source>
        <dbReference type="Proteomes" id="UP000193411"/>
    </source>
</evidence>
<accession>A0A1Y2HPL3</accession>
<dbReference type="EMBL" id="MCFL01000020">
    <property type="protein sequence ID" value="ORZ35894.1"/>
    <property type="molecule type" value="Genomic_DNA"/>
</dbReference>
<feature type="region of interest" description="Disordered" evidence="6">
    <location>
        <begin position="315"/>
        <end position="378"/>
    </location>
</feature>
<dbReference type="AlphaFoldDB" id="A0A1Y2HPL3"/>
<evidence type="ECO:0000259" key="7">
    <source>
        <dbReference type="PROSITE" id="PS50102"/>
    </source>
</evidence>
<evidence type="ECO:0000256" key="5">
    <source>
        <dbReference type="PROSITE-ProRule" id="PRU00176"/>
    </source>
</evidence>
<feature type="compositionally biased region" description="Low complexity" evidence="6">
    <location>
        <begin position="8"/>
        <end position="31"/>
    </location>
</feature>
<dbReference type="Proteomes" id="UP000193411">
    <property type="component" value="Unassembled WGS sequence"/>
</dbReference>
<evidence type="ECO:0000256" key="4">
    <source>
        <dbReference type="ARBA" id="ARBA00023242"/>
    </source>
</evidence>
<dbReference type="GO" id="GO:0003729">
    <property type="term" value="F:mRNA binding"/>
    <property type="evidence" value="ECO:0007669"/>
    <property type="project" value="TreeGrafter"/>
</dbReference>
<dbReference type="SMART" id="SM00360">
    <property type="entry name" value="RRM"/>
    <property type="match status" value="3"/>
</dbReference>
<dbReference type="Gene3D" id="3.30.70.330">
    <property type="match status" value="4"/>
</dbReference>
<dbReference type="GO" id="GO:0005730">
    <property type="term" value="C:nucleolus"/>
    <property type="evidence" value="ECO:0007669"/>
    <property type="project" value="TreeGrafter"/>
</dbReference>
<protein>
    <recommendedName>
        <fullName evidence="7">RRM domain-containing protein</fullName>
    </recommendedName>
</protein>
<evidence type="ECO:0000313" key="8">
    <source>
        <dbReference type="EMBL" id="ORZ35894.1"/>
    </source>
</evidence>
<evidence type="ECO:0000256" key="6">
    <source>
        <dbReference type="SAM" id="MobiDB-lite"/>
    </source>
</evidence>
<dbReference type="STRING" id="765915.A0A1Y2HPL3"/>
<dbReference type="InterPro" id="IPR000504">
    <property type="entry name" value="RRM_dom"/>
</dbReference>
<feature type="domain" description="RRM" evidence="7">
    <location>
        <begin position="384"/>
        <end position="508"/>
    </location>
</feature>
<dbReference type="SUPFAM" id="SSF54928">
    <property type="entry name" value="RNA-binding domain, RBD"/>
    <property type="match status" value="3"/>
</dbReference>
<feature type="compositionally biased region" description="Gly residues" evidence="6">
    <location>
        <begin position="905"/>
        <end position="959"/>
    </location>
</feature>
<keyword evidence="2" id="KW-0677">Repeat</keyword>
<dbReference type="PANTHER" id="PTHR48039:SF5">
    <property type="entry name" value="RNA-BINDING PROTEIN 28"/>
    <property type="match status" value="1"/>
</dbReference>
<feature type="compositionally biased region" description="Polar residues" evidence="6">
    <location>
        <begin position="817"/>
        <end position="830"/>
    </location>
</feature>
<feature type="compositionally biased region" description="Low complexity" evidence="6">
    <location>
        <begin position="754"/>
        <end position="766"/>
    </location>
</feature>
<keyword evidence="3 5" id="KW-0694">RNA-binding</keyword>
<evidence type="ECO:0000256" key="2">
    <source>
        <dbReference type="ARBA" id="ARBA00022737"/>
    </source>
</evidence>
<sequence length="959" mass="101078">MSDPGPAPTASSTAAAPAADAATAAPAAPKPTTTLYVKGLPTSAQSADLEAFFSEYGPVRQCFVVQDSSDKSKNRGFGFVHFAVPEDALSALQQAKERPFLESGKTLTLELAKPREKLEDRTSKKRKGAPTDSETAGASSAAERADDGAANKKIKTGTEQFTNTPAVASTAPNNVSSSSSSSSSLAKAATVLPDAKKPKITPATTARLIVRNLSFKCTPATLRTTFGAYGTVTECTMPRKFEPSGPYRGFGIVQFAKRAEAQRAIDHMNEKEICGRQVAVDWCIPQAQFLVAEGVDKDEVARRLKDKFEKGKGRLDTDLGIVEQDDDDEDDQSGSDDDSDHVSDDDDANSDGSDDEDTMSVDGDNKPSATRTQRHPMPALDAGTTVFIRNVPFEATEDDLIQCFSTFGPLVYAKITKDKHTGKSKGTAFACYTTKAHADACLEEASKTNDMAYAMTTTASIGSSTGGPAASAPMTSSNSLLTPDLPSTLSTSTLILSGRLLNVTRAVSRDLAATLTAKERLKRERRDKRNTYLLSEGWQGDLADRRAALEGNHALYVSRTRVALRRVPLHVGDVALRAFATAAARGYLERIVKRGKDREWPLPADEIESGVLDPNKVREWPEEVAKIKTVVRQAKVVRAKDRVGTDGQLRSKGFGFVEFADELAALACVRALAKPELARVRKLVLEHLVEKEEEDETKEGESKEGDDKMEVDEEVEDAVERANALAEQDDDEAQQKQDESGSGSNSDSDEDLAAADSTSDAAESSNPSDDEDDDEEDEDVPTHTLAGKPIPEIIVEFAIENRQVVNMRDAKLKRLQKAQQVQRANVTDRQSQGRRGGSNSPGAALGGRGGRGGSGEMRGRGGSRGGSSGGFRGRGGAAGGDARGRGGSRGGSAGFRGANSSSSGAGRGRGGNSRGGGSFGRGGGSSRGGSAGGRGGNAGARGGGRGGRGGRGGGRGGSS</sequence>
<feature type="region of interest" description="Disordered" evidence="6">
    <location>
        <begin position="106"/>
        <end position="181"/>
    </location>
</feature>
<dbReference type="Pfam" id="PF00076">
    <property type="entry name" value="RRM_1"/>
    <property type="match status" value="3"/>
</dbReference>
<dbReference type="InterPro" id="IPR035979">
    <property type="entry name" value="RBD_domain_sf"/>
</dbReference>
<feature type="region of interest" description="Disordered" evidence="6">
    <location>
        <begin position="813"/>
        <end position="959"/>
    </location>
</feature>
<feature type="domain" description="RRM" evidence="7">
    <location>
        <begin position="33"/>
        <end position="114"/>
    </location>
</feature>
<evidence type="ECO:0000256" key="3">
    <source>
        <dbReference type="ARBA" id="ARBA00022884"/>
    </source>
</evidence>
<proteinExistence type="predicted"/>
<evidence type="ECO:0000256" key="1">
    <source>
        <dbReference type="ARBA" id="ARBA00004123"/>
    </source>
</evidence>
<keyword evidence="4" id="KW-0539">Nucleus</keyword>
<dbReference type="PROSITE" id="PS50102">
    <property type="entry name" value="RRM"/>
    <property type="match status" value="3"/>
</dbReference>
<dbReference type="PANTHER" id="PTHR48039">
    <property type="entry name" value="RNA-BINDING MOTIF PROTEIN 14B"/>
    <property type="match status" value="1"/>
</dbReference>
<reference evidence="8 9" key="1">
    <citation type="submission" date="2016-07" db="EMBL/GenBank/DDBJ databases">
        <title>Pervasive Adenine N6-methylation of Active Genes in Fungi.</title>
        <authorList>
            <consortium name="DOE Joint Genome Institute"/>
            <person name="Mondo S.J."/>
            <person name="Dannebaum R.O."/>
            <person name="Kuo R.C."/>
            <person name="Labutti K."/>
            <person name="Haridas S."/>
            <person name="Kuo A."/>
            <person name="Salamov A."/>
            <person name="Ahrendt S.R."/>
            <person name="Lipzen A."/>
            <person name="Sullivan W."/>
            <person name="Andreopoulos W.B."/>
            <person name="Clum A."/>
            <person name="Lindquist E."/>
            <person name="Daum C."/>
            <person name="Ramamoorthy G.K."/>
            <person name="Gryganskyi A."/>
            <person name="Culley D."/>
            <person name="Magnuson J.K."/>
            <person name="James T.Y."/>
            <person name="O'Malley M.A."/>
            <person name="Stajich J.E."/>
            <person name="Spatafora J.W."/>
            <person name="Visel A."/>
            <person name="Grigoriev I.V."/>
        </authorList>
    </citation>
    <scope>NUCLEOTIDE SEQUENCE [LARGE SCALE GENOMIC DNA]</scope>
    <source>
        <strain evidence="8 9">PL171</strain>
    </source>
</reference>
<dbReference type="OrthoDB" id="267048at2759"/>
<dbReference type="CDD" id="cd12414">
    <property type="entry name" value="RRM2_RBM28_like"/>
    <property type="match status" value="1"/>
</dbReference>